<dbReference type="Gene3D" id="2.40.30.10">
    <property type="entry name" value="Translation factors"/>
    <property type="match status" value="1"/>
</dbReference>
<dbReference type="InterPro" id="IPR039261">
    <property type="entry name" value="FNR_nucleotide-bd"/>
</dbReference>
<dbReference type="GO" id="GO:0051536">
    <property type="term" value="F:iron-sulfur cluster binding"/>
    <property type="evidence" value="ECO:0007669"/>
    <property type="project" value="InterPro"/>
</dbReference>
<dbReference type="InterPro" id="IPR001041">
    <property type="entry name" value="2Fe-2S_ferredoxin-type"/>
</dbReference>
<dbReference type="Gene3D" id="3.40.50.80">
    <property type="entry name" value="Nucleotide-binding domain of ferredoxin-NADP reductase (FNR) module"/>
    <property type="match status" value="1"/>
</dbReference>
<gene>
    <name evidence="3" type="ORF">NK6_2231</name>
</gene>
<dbReference type="Pfam" id="PF00970">
    <property type="entry name" value="FAD_binding_6"/>
    <property type="match status" value="1"/>
</dbReference>
<dbReference type="SUPFAM" id="SSF54292">
    <property type="entry name" value="2Fe-2S ferredoxin-like"/>
    <property type="match status" value="1"/>
</dbReference>
<dbReference type="PROSITE" id="PS51384">
    <property type="entry name" value="FAD_FR"/>
    <property type="match status" value="1"/>
</dbReference>
<dbReference type="Gene3D" id="3.10.20.30">
    <property type="match status" value="1"/>
</dbReference>
<dbReference type="InterPro" id="IPR017927">
    <property type="entry name" value="FAD-bd_FR_type"/>
</dbReference>
<reference evidence="3 4" key="1">
    <citation type="submission" date="2014-11" db="EMBL/GenBank/DDBJ databases">
        <title>Symbiosis island explosion on the genome of extra-slow-growing strains of soybean bradyrhizobia with massive insertion sequences.</title>
        <authorList>
            <person name="Iida T."/>
            <person name="Minamisawa K."/>
        </authorList>
    </citation>
    <scope>NUCLEOTIDE SEQUENCE [LARGE SCALE GENOMIC DNA]</scope>
    <source>
        <strain evidence="3 4">NK6</strain>
    </source>
</reference>
<dbReference type="CDD" id="cd00207">
    <property type="entry name" value="fer2"/>
    <property type="match status" value="1"/>
</dbReference>
<dbReference type="RefSeq" id="WP_028175477.1">
    <property type="nucleotide sequence ID" value="NZ_AXAX01000026.1"/>
</dbReference>
<dbReference type="Proteomes" id="UP000063308">
    <property type="component" value="Chromosome"/>
</dbReference>
<dbReference type="PANTHER" id="PTHR47354">
    <property type="entry name" value="NADH OXIDOREDUCTASE HCR"/>
    <property type="match status" value="1"/>
</dbReference>
<accession>A0A0E4FTU1</accession>
<dbReference type="InterPro" id="IPR017938">
    <property type="entry name" value="Riboflavin_synthase-like_b-brl"/>
</dbReference>
<feature type="domain" description="FAD-binding FR-type" evidence="2">
    <location>
        <begin position="86"/>
        <end position="187"/>
    </location>
</feature>
<dbReference type="AlphaFoldDB" id="A0A0E4FTU1"/>
<dbReference type="SUPFAM" id="SSF52343">
    <property type="entry name" value="Ferredoxin reductase-like, C-terminal NADP-linked domain"/>
    <property type="match status" value="1"/>
</dbReference>
<dbReference type="PROSITE" id="PS51085">
    <property type="entry name" value="2FE2S_FER_2"/>
    <property type="match status" value="1"/>
</dbReference>
<sequence length="336" mass="36190">MKTHCRLVLNGKLVEARAGESLIDAALGGSILIPHDCRSGQCQSCRVTVVSGSVDDGGSGHGRTVLACQAAVAGDAEIEFEELPLPMKRACAVTEINELSPEIAEVVLTTSAPLEFRPGQYVRVKFSGYPAREFSPTFRLDGSFKQVELVFHIRRLPDGTVSGQIGKAIRPGHAAHVQGPFGQAYLRQGQGPLVLVAGGAGWAPIWALARSARSTQRNREMAVVAGSRDADNLYMLPSLQWLIDDGVRDVIATTEVGSTLPIRPGRPSHYLPLLGLEDTVYVAGPVGLVDIVKNKARSANAQCYADPFLPSSQTPSLMDKITRLWRSREQPHRPGL</sequence>
<evidence type="ECO:0000313" key="4">
    <source>
        <dbReference type="Proteomes" id="UP000063308"/>
    </source>
</evidence>
<dbReference type="PANTHER" id="PTHR47354:SF5">
    <property type="entry name" value="PROTEIN RFBI"/>
    <property type="match status" value="1"/>
</dbReference>
<proteinExistence type="predicted"/>
<evidence type="ECO:0000259" key="1">
    <source>
        <dbReference type="PROSITE" id="PS51085"/>
    </source>
</evidence>
<name>A0A0E4FTU1_9BRAD</name>
<dbReference type="EMBL" id="AP014685">
    <property type="protein sequence ID" value="BAR55412.1"/>
    <property type="molecule type" value="Genomic_DNA"/>
</dbReference>
<dbReference type="GO" id="GO:0016491">
    <property type="term" value="F:oxidoreductase activity"/>
    <property type="evidence" value="ECO:0007669"/>
    <property type="project" value="InterPro"/>
</dbReference>
<feature type="domain" description="2Fe-2S ferredoxin-type" evidence="1">
    <location>
        <begin position="3"/>
        <end position="84"/>
    </location>
</feature>
<dbReference type="PRINTS" id="PR00410">
    <property type="entry name" value="PHEHYDRXLASE"/>
</dbReference>
<dbReference type="Pfam" id="PF00111">
    <property type="entry name" value="Fer2"/>
    <property type="match status" value="1"/>
</dbReference>
<dbReference type="InterPro" id="IPR036010">
    <property type="entry name" value="2Fe-2S_ferredoxin-like_sf"/>
</dbReference>
<evidence type="ECO:0000313" key="3">
    <source>
        <dbReference type="EMBL" id="BAR55412.1"/>
    </source>
</evidence>
<evidence type="ECO:0000259" key="2">
    <source>
        <dbReference type="PROSITE" id="PS51384"/>
    </source>
</evidence>
<dbReference type="SUPFAM" id="SSF63380">
    <property type="entry name" value="Riboflavin synthase domain-like"/>
    <property type="match status" value="1"/>
</dbReference>
<dbReference type="InterPro" id="IPR008333">
    <property type="entry name" value="Cbr1-like_FAD-bd_dom"/>
</dbReference>
<dbReference type="CDD" id="cd06194">
    <property type="entry name" value="FNR_N-term_Iron_sulfur_binding"/>
    <property type="match status" value="1"/>
</dbReference>
<organism evidence="3 4">
    <name type="scientific">Bradyrhizobium diazoefficiens</name>
    <dbReference type="NCBI Taxonomy" id="1355477"/>
    <lineage>
        <taxon>Bacteria</taxon>
        <taxon>Pseudomonadati</taxon>
        <taxon>Pseudomonadota</taxon>
        <taxon>Alphaproteobacteria</taxon>
        <taxon>Hyphomicrobiales</taxon>
        <taxon>Nitrobacteraceae</taxon>
        <taxon>Bradyrhizobium</taxon>
    </lineage>
</organism>
<protein>
    <submittedName>
        <fullName evidence="3">Putative ferredoxin-NAD reductase component</fullName>
    </submittedName>
</protein>
<dbReference type="InterPro" id="IPR012675">
    <property type="entry name" value="Beta-grasp_dom_sf"/>
</dbReference>
<dbReference type="InterPro" id="IPR050415">
    <property type="entry name" value="MRET"/>
</dbReference>